<dbReference type="EMBL" id="SJPX01000002">
    <property type="protein sequence ID" value="TWU55907.1"/>
    <property type="molecule type" value="Genomic_DNA"/>
</dbReference>
<dbReference type="Gene3D" id="1.25.40.10">
    <property type="entry name" value="Tetratricopeptide repeat domain"/>
    <property type="match status" value="1"/>
</dbReference>
<dbReference type="Proteomes" id="UP000317977">
    <property type="component" value="Unassembled WGS sequence"/>
</dbReference>
<name>A0A5C6F6A0_9BACT</name>
<feature type="domain" description="ASPIC/UnbV" evidence="2">
    <location>
        <begin position="961"/>
        <end position="1022"/>
    </location>
</feature>
<organism evidence="3 4">
    <name type="scientific">Rubripirellula reticaptiva</name>
    <dbReference type="NCBI Taxonomy" id="2528013"/>
    <lineage>
        <taxon>Bacteria</taxon>
        <taxon>Pseudomonadati</taxon>
        <taxon>Planctomycetota</taxon>
        <taxon>Planctomycetia</taxon>
        <taxon>Pirellulales</taxon>
        <taxon>Pirellulaceae</taxon>
        <taxon>Rubripirellula</taxon>
    </lineage>
</organism>
<dbReference type="Gene3D" id="2.130.10.130">
    <property type="entry name" value="Integrin alpha, N-terminal"/>
    <property type="match status" value="2"/>
</dbReference>
<evidence type="ECO:0000313" key="4">
    <source>
        <dbReference type="Proteomes" id="UP000317977"/>
    </source>
</evidence>
<dbReference type="AlphaFoldDB" id="A0A5C6F6A0"/>
<dbReference type="SUPFAM" id="SSF69318">
    <property type="entry name" value="Integrin alpha N-terminal domain"/>
    <property type="match status" value="1"/>
</dbReference>
<dbReference type="InterPro" id="IPR027039">
    <property type="entry name" value="Crtac1"/>
</dbReference>
<dbReference type="Pfam" id="PF07593">
    <property type="entry name" value="UnbV_ASPIC"/>
    <property type="match status" value="1"/>
</dbReference>
<comment type="caution">
    <text evidence="3">The sequence shown here is derived from an EMBL/GenBank/DDBJ whole genome shotgun (WGS) entry which is preliminary data.</text>
</comment>
<dbReference type="InterPro" id="IPR011519">
    <property type="entry name" value="UnbV_ASPIC"/>
</dbReference>
<gene>
    <name evidence="3" type="ORF">Poly59_22100</name>
</gene>
<evidence type="ECO:0000259" key="2">
    <source>
        <dbReference type="Pfam" id="PF07593"/>
    </source>
</evidence>
<proteinExistence type="predicted"/>
<protein>
    <submittedName>
        <fullName evidence="3">FG-GAP repeat protein</fullName>
    </submittedName>
</protein>
<dbReference type="InterPro" id="IPR028994">
    <property type="entry name" value="Integrin_alpha_N"/>
</dbReference>
<evidence type="ECO:0000313" key="3">
    <source>
        <dbReference type="EMBL" id="TWU55907.1"/>
    </source>
</evidence>
<dbReference type="InterPro" id="IPR013517">
    <property type="entry name" value="FG-GAP"/>
</dbReference>
<evidence type="ECO:0000256" key="1">
    <source>
        <dbReference type="ARBA" id="ARBA00022729"/>
    </source>
</evidence>
<dbReference type="PANTHER" id="PTHR16026:SF0">
    <property type="entry name" value="CARTILAGE ACIDIC PROTEIN 1"/>
    <property type="match status" value="1"/>
</dbReference>
<dbReference type="InterPro" id="IPR011990">
    <property type="entry name" value="TPR-like_helical_dom_sf"/>
</dbReference>
<dbReference type="OrthoDB" id="5287961at2"/>
<keyword evidence="1" id="KW-0732">Signal</keyword>
<dbReference type="RefSeq" id="WP_146534016.1">
    <property type="nucleotide sequence ID" value="NZ_SJPX01000002.1"/>
</dbReference>
<dbReference type="SUPFAM" id="SSF48452">
    <property type="entry name" value="TPR-like"/>
    <property type="match status" value="2"/>
</dbReference>
<accession>A0A5C6F6A0</accession>
<dbReference type="Pfam" id="PF13517">
    <property type="entry name" value="FG-GAP_3"/>
    <property type="match status" value="1"/>
</dbReference>
<dbReference type="PANTHER" id="PTHR16026">
    <property type="entry name" value="CARTILAGE ACIDIC PROTEIN 1"/>
    <property type="match status" value="1"/>
</dbReference>
<reference evidence="3 4" key="1">
    <citation type="submission" date="2019-02" db="EMBL/GenBank/DDBJ databases">
        <title>Deep-cultivation of Planctomycetes and their phenomic and genomic characterization uncovers novel biology.</title>
        <authorList>
            <person name="Wiegand S."/>
            <person name="Jogler M."/>
            <person name="Boedeker C."/>
            <person name="Pinto D."/>
            <person name="Vollmers J."/>
            <person name="Rivas-Marin E."/>
            <person name="Kohn T."/>
            <person name="Peeters S.H."/>
            <person name="Heuer A."/>
            <person name="Rast P."/>
            <person name="Oberbeckmann S."/>
            <person name="Bunk B."/>
            <person name="Jeske O."/>
            <person name="Meyerdierks A."/>
            <person name="Storesund J.E."/>
            <person name="Kallscheuer N."/>
            <person name="Luecker S."/>
            <person name="Lage O.M."/>
            <person name="Pohl T."/>
            <person name="Merkel B.J."/>
            <person name="Hornburger P."/>
            <person name="Mueller R.-W."/>
            <person name="Bruemmer F."/>
            <person name="Labrenz M."/>
            <person name="Spormann A.M."/>
            <person name="Op Den Camp H."/>
            <person name="Overmann J."/>
            <person name="Amann R."/>
            <person name="Jetten M.S.M."/>
            <person name="Mascher T."/>
            <person name="Medema M.H."/>
            <person name="Devos D.P."/>
            <person name="Kaster A.-K."/>
            <person name="Ovreas L."/>
            <person name="Rohde M."/>
            <person name="Galperin M.Y."/>
            <person name="Jogler C."/>
        </authorList>
    </citation>
    <scope>NUCLEOTIDE SEQUENCE [LARGE SCALE GENOMIC DNA]</scope>
    <source>
        <strain evidence="3 4">Poly59</strain>
    </source>
</reference>
<sequence>MKQRYLERCIAIIGCMLCVLLGCESKSPAPIAEQGHASVAASKDSPAADPLVQLRLAVAANDWPTAWDLARPVLVSHPGEVAVMVEVAQVAYRTDHKNFAVDLLLDATKIDQYADQSLVNRAVIAMIDAGDMFRAIDLLELAVEKYPERPVLRRLLFDLLVGAEYRDRAARHGRVLVTQRAFDFPLLLSLDNHHRRMEDNGPMKIIFKRSADDRRVLIGTARTEFDDSDYLKSAESCELILATYPDFVPARDLYGRSLANSKQWKPLARWLKTNIVSQDNSVEKSWSDWLTLGDLHRQNGDAPRARRAFWEAAKISSDNALVWAKLAEVLPNESAVVEKARLLFKLRQSYSEFARGDQATATTDTLRHVISIAEILKQDCRLWLAEAWAAKAQTLRPPPELLTTNAEKSSLDEYNAWHEKVVTLRQSLVSDLRKNTPWQTTPLMLSLDLDTESDPLSMGAAMAENTRATNAAAKRAPAKIAKPNAELLVDLRDEAGQRGIHFQGRTAEHLDEPGIAFYATLGCGGGTIDFDLDGWQDLYLMAAGGRPGQDDSVANAMFRNLDGTYQSATTSTGTGDMGFGQGVSVGDINSDGFPDLLLLNYGKNRILVNNGDGTFTDQSRRWLPDSSWCWSTSGAIADLDLDGIPDVFVVNYCAGTDPIDRVCGGRTQNDETTSIPSHRACSPAAFSGQPDEVLLGQPDGRLQPIGESERGDLAVADRGLGLVIGQLDDQAGLEVFVANDMSLNHFFPIPARTDRKRELPIMDAAISRGLAGDSQQSALGSMGIAAGDLDRDGDLDFYVTNFAFESNTLHLQDSSRAWIDNTFASGLLNVTRPLVGFGTQFVDLDNDGWEEIVVTNGHVDFYSANPADAFYAQPMQIYQRSELSTYAQPPIRNKDVPNDDGYLSQNHVGRALWTTDVNRDDRVDLVITHQTEPVAVLINHTEPIHKSVSFELRGTVGCRDAVGSIVELESGDHRERKSLVAGDGFLCQNENVIRFTLPSETTIDEAPITVFVTWPNGKRQPFDCSDSATSWLLVENSDAFGFASPDTLNQTSGQ</sequence>
<dbReference type="PROSITE" id="PS51257">
    <property type="entry name" value="PROKAR_LIPOPROTEIN"/>
    <property type="match status" value="1"/>
</dbReference>
<keyword evidence="4" id="KW-1185">Reference proteome</keyword>